<name>A0A195FPM3_9HYME</name>
<feature type="non-terminal residue" evidence="1">
    <location>
        <position position="1"/>
    </location>
</feature>
<evidence type="ECO:0000313" key="1">
    <source>
        <dbReference type="EMBL" id="KYN42540.1"/>
    </source>
</evidence>
<dbReference type="Proteomes" id="UP000078541">
    <property type="component" value="Unassembled WGS sequence"/>
</dbReference>
<accession>A0A195FPM3</accession>
<proteinExistence type="predicted"/>
<gene>
    <name evidence="1" type="ORF">ALC56_03086</name>
</gene>
<protein>
    <submittedName>
        <fullName evidence="1">Uncharacterized protein</fullName>
    </submittedName>
</protein>
<reference evidence="1 2" key="1">
    <citation type="submission" date="2016-03" db="EMBL/GenBank/DDBJ databases">
        <title>Trachymyrmex septentrionalis WGS genome.</title>
        <authorList>
            <person name="Nygaard S."/>
            <person name="Hu H."/>
            <person name="Boomsma J."/>
            <person name="Zhang G."/>
        </authorList>
    </citation>
    <scope>NUCLEOTIDE SEQUENCE [LARGE SCALE GENOMIC DNA]</scope>
    <source>
        <strain evidence="1">Tsep2-gDNA-1</strain>
        <tissue evidence="1">Whole body</tissue>
    </source>
</reference>
<dbReference type="EMBL" id="KQ981340">
    <property type="protein sequence ID" value="KYN42540.1"/>
    <property type="molecule type" value="Genomic_DNA"/>
</dbReference>
<dbReference type="AlphaFoldDB" id="A0A195FPM3"/>
<organism evidence="1 2">
    <name type="scientific">Trachymyrmex septentrionalis</name>
    <dbReference type="NCBI Taxonomy" id="34720"/>
    <lineage>
        <taxon>Eukaryota</taxon>
        <taxon>Metazoa</taxon>
        <taxon>Ecdysozoa</taxon>
        <taxon>Arthropoda</taxon>
        <taxon>Hexapoda</taxon>
        <taxon>Insecta</taxon>
        <taxon>Pterygota</taxon>
        <taxon>Neoptera</taxon>
        <taxon>Endopterygota</taxon>
        <taxon>Hymenoptera</taxon>
        <taxon>Apocrita</taxon>
        <taxon>Aculeata</taxon>
        <taxon>Formicoidea</taxon>
        <taxon>Formicidae</taxon>
        <taxon>Myrmicinae</taxon>
        <taxon>Trachymyrmex</taxon>
    </lineage>
</organism>
<evidence type="ECO:0000313" key="2">
    <source>
        <dbReference type="Proteomes" id="UP000078541"/>
    </source>
</evidence>
<sequence length="70" mass="8370">QAVTLFELRQSMKAQETWNSFNAVQSKIEEIKIDDENQEQHEQERTAFKSRYFFITLELETLIEEKVMAT</sequence>
<keyword evidence="2" id="KW-1185">Reference proteome</keyword>